<keyword evidence="11 15" id="KW-0066">ATP synthesis</keyword>
<dbReference type="GO" id="GO:0046961">
    <property type="term" value="F:proton-transporting ATPase activity, rotational mechanism"/>
    <property type="evidence" value="ECO:0007669"/>
    <property type="project" value="TreeGrafter"/>
</dbReference>
<gene>
    <name evidence="15" type="primary">atpF</name>
    <name evidence="19" type="ORF">F7D14_02100</name>
</gene>
<evidence type="ECO:0000256" key="1">
    <source>
        <dbReference type="ARBA" id="ARBA00004377"/>
    </source>
</evidence>
<evidence type="ECO:0000313" key="19">
    <source>
        <dbReference type="EMBL" id="QGM96394.1"/>
    </source>
</evidence>
<keyword evidence="3 15" id="KW-0813">Transport</keyword>
<keyword evidence="17" id="KW-0175">Coiled coil</keyword>
<evidence type="ECO:0000256" key="3">
    <source>
        <dbReference type="ARBA" id="ARBA00022448"/>
    </source>
</evidence>
<evidence type="ECO:0000256" key="11">
    <source>
        <dbReference type="ARBA" id="ARBA00023310"/>
    </source>
</evidence>
<dbReference type="InterPro" id="IPR002146">
    <property type="entry name" value="ATP_synth_b/b'su_bac/chlpt"/>
</dbReference>
<comment type="subcellular location">
    <subcellularLocation>
        <location evidence="1">Cell inner membrane</location>
        <topology evidence="1">Single-pass membrane protein</topology>
    </subcellularLocation>
    <subcellularLocation>
        <location evidence="15">Cell membrane</location>
        <topology evidence="15">Single-pass membrane protein</topology>
    </subcellularLocation>
</comment>
<feature type="coiled-coil region" evidence="17">
    <location>
        <begin position="106"/>
        <end position="153"/>
    </location>
</feature>
<dbReference type="GO" id="GO:0045259">
    <property type="term" value="C:proton-transporting ATP synthase complex"/>
    <property type="evidence" value="ECO:0007669"/>
    <property type="project" value="UniProtKB-KW"/>
</dbReference>
<dbReference type="EMBL" id="CP044331">
    <property type="protein sequence ID" value="QGM96394.1"/>
    <property type="molecule type" value="Genomic_DNA"/>
</dbReference>
<dbReference type="CDD" id="cd06503">
    <property type="entry name" value="ATP-synt_Fo_b"/>
    <property type="match status" value="1"/>
</dbReference>
<evidence type="ECO:0000313" key="20">
    <source>
        <dbReference type="Proteomes" id="UP000422569"/>
    </source>
</evidence>
<evidence type="ECO:0000256" key="17">
    <source>
        <dbReference type="SAM" id="Coils"/>
    </source>
</evidence>
<dbReference type="AlphaFoldDB" id="A0A6B8LY69"/>
<keyword evidence="5 15" id="KW-0138">CF(0)</keyword>
<evidence type="ECO:0000256" key="5">
    <source>
        <dbReference type="ARBA" id="ARBA00022547"/>
    </source>
</evidence>
<evidence type="ECO:0000256" key="18">
    <source>
        <dbReference type="SAM" id="MobiDB-lite"/>
    </source>
</evidence>
<dbReference type="HAMAP" id="MF_01398">
    <property type="entry name" value="ATP_synth_b_bprime"/>
    <property type="match status" value="1"/>
</dbReference>
<comment type="function">
    <text evidence="12 15">F(1)F(0) ATP synthase produces ATP from ADP in the presence of a proton or sodium gradient. F-type ATPases consist of two structural domains, F(1) containing the extramembraneous catalytic core and F(0) containing the membrane proton channel, linked together by a central stalk and a peripheral stalk. During catalysis, ATP synthesis in the catalytic domain of F(1) is coupled via a rotary mechanism of the central stalk subunits to proton translocation.</text>
</comment>
<keyword evidence="9 15" id="KW-0406">Ion transport</keyword>
<organism evidence="19 20">
    <name type="scientific">Methylocystis parvus</name>
    <dbReference type="NCBI Taxonomy" id="134"/>
    <lineage>
        <taxon>Bacteria</taxon>
        <taxon>Pseudomonadati</taxon>
        <taxon>Pseudomonadota</taxon>
        <taxon>Alphaproteobacteria</taxon>
        <taxon>Hyphomicrobiales</taxon>
        <taxon>Methylocystaceae</taxon>
        <taxon>Methylocystis</taxon>
    </lineage>
</organism>
<keyword evidence="6 15" id="KW-0812">Transmembrane</keyword>
<dbReference type="GO" id="GO:0046933">
    <property type="term" value="F:proton-transporting ATP synthase activity, rotational mechanism"/>
    <property type="evidence" value="ECO:0007669"/>
    <property type="project" value="UniProtKB-UniRule"/>
</dbReference>
<comment type="function">
    <text evidence="13">Component of the F(0) channel, it forms part of the peripheral stalk, linking F(1) to F(0). The b'-subunit is a diverged and duplicated form of b found in plants and photosynthetic bacteria.</text>
</comment>
<dbReference type="Proteomes" id="UP000422569">
    <property type="component" value="Chromosome"/>
</dbReference>
<feature type="transmembrane region" description="Helical" evidence="15">
    <location>
        <begin position="63"/>
        <end position="82"/>
    </location>
</feature>
<dbReference type="InterPro" id="IPR050059">
    <property type="entry name" value="ATP_synthase_B_chain"/>
</dbReference>
<dbReference type="GO" id="GO:0005886">
    <property type="term" value="C:plasma membrane"/>
    <property type="evidence" value="ECO:0007669"/>
    <property type="project" value="UniProtKB-SubCell"/>
</dbReference>
<evidence type="ECO:0000256" key="16">
    <source>
        <dbReference type="RuleBase" id="RU003848"/>
    </source>
</evidence>
<keyword evidence="10 15" id="KW-0472">Membrane</keyword>
<keyword evidence="7 15" id="KW-0375">Hydrogen ion transport</keyword>
<evidence type="ECO:0000256" key="13">
    <source>
        <dbReference type="ARBA" id="ARBA00025614"/>
    </source>
</evidence>
<feature type="region of interest" description="Disordered" evidence="18">
    <location>
        <begin position="20"/>
        <end position="50"/>
    </location>
</feature>
<dbReference type="KEGG" id="mpar:F7D14_02100"/>
<reference evidence="19 20" key="1">
    <citation type="submission" date="2019-09" db="EMBL/GenBank/DDBJ databases">
        <title>Isolation and complete genome sequencing of Methylocystis species.</title>
        <authorList>
            <person name="Rumah B.L."/>
            <person name="Stead C.E."/>
            <person name="Stevens B.C."/>
            <person name="Minton N.P."/>
            <person name="Grosse-Honebrink A."/>
            <person name="Zhang Y."/>
        </authorList>
    </citation>
    <scope>NUCLEOTIDE SEQUENCE [LARGE SCALE GENOMIC DNA]</scope>
    <source>
        <strain evidence="19 20">BRCS2</strain>
    </source>
</reference>
<keyword evidence="20" id="KW-1185">Reference proteome</keyword>
<sequence length="209" mass="21991">MAIISSAQAASAQVDSAQAASAQVAEAEQESHATHESVGAPGGEAHHEGVFPPFQTENFAPQLAWLVLIFGFLYILMSRLALPRVGGIIETRERKIASDLDASREMQAKAQAAAAANDENLRLRREEAQTIGREAQQKIADEASALRARAEAESAEKIRAAEARIASAKSAALANVEEIALDAAASIVEKLTGATADRAALASEYKSAN</sequence>
<keyword evidence="4 15" id="KW-1003">Cell membrane</keyword>
<evidence type="ECO:0000256" key="10">
    <source>
        <dbReference type="ARBA" id="ARBA00023136"/>
    </source>
</evidence>
<evidence type="ECO:0000256" key="2">
    <source>
        <dbReference type="ARBA" id="ARBA00005513"/>
    </source>
</evidence>
<evidence type="ECO:0000256" key="12">
    <source>
        <dbReference type="ARBA" id="ARBA00025198"/>
    </source>
</evidence>
<dbReference type="Pfam" id="PF00430">
    <property type="entry name" value="ATP-synt_B"/>
    <property type="match status" value="1"/>
</dbReference>
<name>A0A6B8LY69_9HYPH</name>
<dbReference type="RefSeq" id="WP_016920242.1">
    <property type="nucleotide sequence ID" value="NZ_CP044331.1"/>
</dbReference>
<evidence type="ECO:0000256" key="15">
    <source>
        <dbReference type="HAMAP-Rule" id="MF_01398"/>
    </source>
</evidence>
<evidence type="ECO:0000256" key="6">
    <source>
        <dbReference type="ARBA" id="ARBA00022692"/>
    </source>
</evidence>
<protein>
    <recommendedName>
        <fullName evidence="15">ATP synthase subunit b</fullName>
    </recommendedName>
    <alternativeName>
        <fullName evidence="15">ATP synthase F(0) sector subunit b</fullName>
    </alternativeName>
    <alternativeName>
        <fullName evidence="15">ATPase subunit I</fullName>
    </alternativeName>
    <alternativeName>
        <fullName evidence="15">F-type ATPase subunit b</fullName>
        <shortName evidence="15">F-ATPase subunit b</shortName>
    </alternativeName>
</protein>
<proteinExistence type="inferred from homology"/>
<evidence type="ECO:0000256" key="7">
    <source>
        <dbReference type="ARBA" id="ARBA00022781"/>
    </source>
</evidence>
<evidence type="ECO:0000256" key="8">
    <source>
        <dbReference type="ARBA" id="ARBA00022989"/>
    </source>
</evidence>
<keyword evidence="8 15" id="KW-1133">Transmembrane helix</keyword>
<evidence type="ECO:0000256" key="4">
    <source>
        <dbReference type="ARBA" id="ARBA00022475"/>
    </source>
</evidence>
<dbReference type="PANTHER" id="PTHR33445:SF1">
    <property type="entry name" value="ATP SYNTHASE SUBUNIT B"/>
    <property type="match status" value="1"/>
</dbReference>
<evidence type="ECO:0000256" key="14">
    <source>
        <dbReference type="ARBA" id="ARBA00025830"/>
    </source>
</evidence>
<evidence type="ECO:0000256" key="9">
    <source>
        <dbReference type="ARBA" id="ARBA00023065"/>
    </source>
</evidence>
<comment type="similarity">
    <text evidence="2 15 16">Belongs to the ATPase B chain family.</text>
</comment>
<accession>A0A6B8LY69</accession>
<dbReference type="PANTHER" id="PTHR33445">
    <property type="entry name" value="ATP SYNTHASE SUBUNIT B', CHLOROPLASTIC"/>
    <property type="match status" value="1"/>
</dbReference>
<comment type="subunit">
    <text evidence="14 15">F-type ATPases have 2 components, F(1) - the catalytic core - and F(0) - the membrane proton channel. F(1) has five subunits: alpha(3), beta(3), gamma(1), delta(1), epsilon(1). F(0) has three main subunits: a(1), b(2) and c(10-14). The alpha and beta chains form an alternating ring which encloses part of the gamma chain. F(1) is attached to F(0) by a central stalk formed by the gamma and epsilon chains, while a peripheral stalk is formed by the delta and b chains.</text>
</comment>